<feature type="compositionally biased region" description="Basic and acidic residues" evidence="1">
    <location>
        <begin position="97"/>
        <end position="106"/>
    </location>
</feature>
<dbReference type="Proteomes" id="UP001558652">
    <property type="component" value="Unassembled WGS sequence"/>
</dbReference>
<sequence length="137" mass="16300">MADHLTDEQKQFLAICEEQFKNRYTEYDEDYKAFAETPPPILPDNFESRGSSYNRSPRYDRGSSYDHRSSYDRGSSYDHGSSYDRSSEYTRGSSYEKYGRNERQEYGRNSSHSTNRSYHHLNYDENKRRIDRSGPEN</sequence>
<dbReference type="AlphaFoldDB" id="A0ABD0Z972"/>
<dbReference type="Pfam" id="PF15320">
    <property type="entry name" value="RAM"/>
    <property type="match status" value="1"/>
</dbReference>
<reference evidence="2 3" key="1">
    <citation type="submission" date="2024-07" db="EMBL/GenBank/DDBJ databases">
        <title>Chromosome-level genome assembly of the water stick insect Ranatra chinensis (Heteroptera: Nepidae).</title>
        <authorList>
            <person name="Liu X."/>
        </authorList>
    </citation>
    <scope>NUCLEOTIDE SEQUENCE [LARGE SCALE GENOMIC DNA]</scope>
    <source>
        <strain evidence="2">Cailab_2021Rc</strain>
        <tissue evidence="2">Muscle</tissue>
    </source>
</reference>
<keyword evidence="3" id="KW-1185">Reference proteome</keyword>
<proteinExistence type="predicted"/>
<organism evidence="2 3">
    <name type="scientific">Ranatra chinensis</name>
    <dbReference type="NCBI Taxonomy" id="642074"/>
    <lineage>
        <taxon>Eukaryota</taxon>
        <taxon>Metazoa</taxon>
        <taxon>Ecdysozoa</taxon>
        <taxon>Arthropoda</taxon>
        <taxon>Hexapoda</taxon>
        <taxon>Insecta</taxon>
        <taxon>Pterygota</taxon>
        <taxon>Neoptera</taxon>
        <taxon>Paraneoptera</taxon>
        <taxon>Hemiptera</taxon>
        <taxon>Heteroptera</taxon>
        <taxon>Panheteroptera</taxon>
        <taxon>Nepomorpha</taxon>
        <taxon>Nepidae</taxon>
        <taxon>Ranatrinae</taxon>
        <taxon>Ranatra</taxon>
    </lineage>
</organism>
<feature type="compositionally biased region" description="Polar residues" evidence="1">
    <location>
        <begin position="107"/>
        <end position="116"/>
    </location>
</feature>
<evidence type="ECO:0000313" key="3">
    <source>
        <dbReference type="Proteomes" id="UP001558652"/>
    </source>
</evidence>
<gene>
    <name evidence="2" type="ORF">AAG570_000264</name>
</gene>
<dbReference type="EMBL" id="JBFDAA010000001">
    <property type="protein sequence ID" value="KAL1140332.1"/>
    <property type="molecule type" value="Genomic_DNA"/>
</dbReference>
<evidence type="ECO:0000313" key="2">
    <source>
        <dbReference type="EMBL" id="KAL1140332.1"/>
    </source>
</evidence>
<protein>
    <submittedName>
        <fullName evidence="2">Uncharacterized protein</fullName>
    </submittedName>
</protein>
<name>A0ABD0Z972_9HEMI</name>
<feature type="compositionally biased region" description="Basic and acidic residues" evidence="1">
    <location>
        <begin position="57"/>
        <end position="71"/>
    </location>
</feature>
<feature type="region of interest" description="Disordered" evidence="1">
    <location>
        <begin position="35"/>
        <end position="137"/>
    </location>
</feature>
<accession>A0ABD0Z972</accession>
<feature type="compositionally biased region" description="Basic and acidic residues" evidence="1">
    <location>
        <begin position="121"/>
        <end position="137"/>
    </location>
</feature>
<evidence type="ECO:0000256" key="1">
    <source>
        <dbReference type="SAM" id="MobiDB-lite"/>
    </source>
</evidence>
<comment type="caution">
    <text evidence="2">The sequence shown here is derived from an EMBL/GenBank/DDBJ whole genome shotgun (WGS) entry which is preliminary data.</text>
</comment>
<dbReference type="InterPro" id="IPR028271">
    <property type="entry name" value="RAMAC"/>
</dbReference>